<sequence>MVKNKRVLMICIGILLAKITMGILNTGISDGKKIAQHQSETTKETQK</sequence>
<proteinExistence type="predicted"/>
<accession>A0A7X0J1E5</accession>
<dbReference type="Proteomes" id="UP000521017">
    <property type="component" value="Unassembled WGS sequence"/>
</dbReference>
<organism evidence="1 2">
    <name type="scientific">Pedobacter cryoconitis</name>
    <dbReference type="NCBI Taxonomy" id="188932"/>
    <lineage>
        <taxon>Bacteria</taxon>
        <taxon>Pseudomonadati</taxon>
        <taxon>Bacteroidota</taxon>
        <taxon>Sphingobacteriia</taxon>
        <taxon>Sphingobacteriales</taxon>
        <taxon>Sphingobacteriaceae</taxon>
        <taxon>Pedobacter</taxon>
    </lineage>
</organism>
<name>A0A7X0J1E5_9SPHI</name>
<evidence type="ECO:0000313" key="1">
    <source>
        <dbReference type="EMBL" id="MBB6498667.1"/>
    </source>
</evidence>
<dbReference type="AlphaFoldDB" id="A0A7X0J1E5"/>
<reference evidence="1 2" key="1">
    <citation type="submission" date="2020-08" db="EMBL/GenBank/DDBJ databases">
        <title>Genomic Encyclopedia of Type Strains, Phase IV (KMG-V): Genome sequencing to study the core and pangenomes of soil and plant-associated prokaryotes.</title>
        <authorList>
            <person name="Whitman W."/>
        </authorList>
    </citation>
    <scope>NUCLEOTIDE SEQUENCE [LARGE SCALE GENOMIC DNA]</scope>
    <source>
        <strain evidence="1 2">M2T3</strain>
    </source>
</reference>
<dbReference type="RefSeq" id="WP_184622996.1">
    <property type="nucleotide sequence ID" value="NZ_JACHCC010000002.1"/>
</dbReference>
<comment type="caution">
    <text evidence="1">The sequence shown here is derived from an EMBL/GenBank/DDBJ whole genome shotgun (WGS) entry which is preliminary data.</text>
</comment>
<evidence type="ECO:0000313" key="2">
    <source>
        <dbReference type="Proteomes" id="UP000521017"/>
    </source>
</evidence>
<protein>
    <submittedName>
        <fullName evidence="1">Uncharacterized protein</fullName>
    </submittedName>
</protein>
<dbReference type="EMBL" id="JACHCC010000002">
    <property type="protein sequence ID" value="MBB6498667.1"/>
    <property type="molecule type" value="Genomic_DNA"/>
</dbReference>
<gene>
    <name evidence="1" type="ORF">HDF25_000804</name>
</gene>